<dbReference type="PANTHER" id="PTHR30559:SF0">
    <property type="entry name" value="FRUCTOSE-BISPHOSPHATE ALDOLASE"/>
    <property type="match status" value="1"/>
</dbReference>
<evidence type="ECO:0000256" key="5">
    <source>
        <dbReference type="ARBA" id="ARBA00013068"/>
    </source>
</evidence>
<gene>
    <name evidence="11" type="ORF">IRJ18_16080</name>
</gene>
<keyword evidence="8" id="KW-0324">Glycolysis</keyword>
<comment type="pathway">
    <text evidence="3">Carbohydrate degradation; glycolysis; D-glyceraldehyde 3-phosphate and glycerone phosphate from D-glucose: step 4/4.</text>
</comment>
<protein>
    <recommendedName>
        <fullName evidence="5">fructose-bisphosphate aldolase</fullName>
        <ecNumber evidence="5">4.1.2.13</ecNumber>
    </recommendedName>
    <alternativeName>
        <fullName evidence="10">Fructose-1,6-bisphosphate aldolase</fullName>
    </alternativeName>
</protein>
<dbReference type="InterPro" id="IPR000771">
    <property type="entry name" value="FBA_II"/>
</dbReference>
<evidence type="ECO:0000256" key="4">
    <source>
        <dbReference type="ARBA" id="ARBA00005812"/>
    </source>
</evidence>
<dbReference type="RefSeq" id="WP_194107330.1">
    <property type="nucleotide sequence ID" value="NZ_JADFFM010000002.1"/>
</dbReference>
<sequence length="271" mass="30796">MRIVVNDFLEKKKALIAFNVQNIYQLNALYFAAKKNDTPVIAQFSAKYIPYFHESFDLFRLIQKYQCDFCYFHLDHCLNPKLIEQCIDAGFASVMFDGSSLPLHENINITNKMYQYAAKHNSMLEAELGAITGIEDGVGIETGNYYSIQELDTFSKSAQFDLLALGIGNAHGVYSSTEGIKIEKLLEAQKVLGLTPLVLHGGTGMPDEMVRQAIEYGVVKINVSTALKIEYNKLLSEYSNKSKTYDEFKFSQFITERLVPFYETYILKFSI</sequence>
<evidence type="ECO:0000256" key="8">
    <source>
        <dbReference type="ARBA" id="ARBA00023152"/>
    </source>
</evidence>
<evidence type="ECO:0000256" key="1">
    <source>
        <dbReference type="ARBA" id="ARBA00000441"/>
    </source>
</evidence>
<evidence type="ECO:0000256" key="2">
    <source>
        <dbReference type="ARBA" id="ARBA00001947"/>
    </source>
</evidence>
<dbReference type="EMBL" id="JADFFM010000002">
    <property type="protein sequence ID" value="MBE9667893.1"/>
    <property type="molecule type" value="Genomic_DNA"/>
</dbReference>
<evidence type="ECO:0000256" key="9">
    <source>
        <dbReference type="ARBA" id="ARBA00023239"/>
    </source>
</evidence>
<dbReference type="Pfam" id="PF01116">
    <property type="entry name" value="F_bP_aldolase"/>
    <property type="match status" value="1"/>
</dbReference>
<evidence type="ECO:0000313" key="12">
    <source>
        <dbReference type="Proteomes" id="UP000632774"/>
    </source>
</evidence>
<evidence type="ECO:0000313" key="11">
    <source>
        <dbReference type="EMBL" id="MBE9667893.1"/>
    </source>
</evidence>
<dbReference type="PIRSF" id="PIRSF001359">
    <property type="entry name" value="F_bP_aldolase_II"/>
    <property type="match status" value="1"/>
</dbReference>
<keyword evidence="12" id="KW-1185">Reference proteome</keyword>
<dbReference type="EC" id="4.1.2.13" evidence="5"/>
<keyword evidence="6" id="KW-0479">Metal-binding</keyword>
<evidence type="ECO:0000256" key="3">
    <source>
        <dbReference type="ARBA" id="ARBA00004714"/>
    </source>
</evidence>
<evidence type="ECO:0000256" key="6">
    <source>
        <dbReference type="ARBA" id="ARBA00022723"/>
    </source>
</evidence>
<dbReference type="Gene3D" id="3.20.20.70">
    <property type="entry name" value="Aldolase class I"/>
    <property type="match status" value="1"/>
</dbReference>
<evidence type="ECO:0000256" key="10">
    <source>
        <dbReference type="ARBA" id="ARBA00031804"/>
    </source>
</evidence>
<dbReference type="InterPro" id="IPR013785">
    <property type="entry name" value="Aldolase_TIM"/>
</dbReference>
<comment type="similarity">
    <text evidence="4">Belongs to the class II fructose-bisphosphate aldolase family.</text>
</comment>
<keyword evidence="9" id="KW-0456">Lyase</keyword>
<accession>A0ABR9XKJ5</accession>
<organism evidence="11 12">
    <name type="scientific">Mucilaginibacter boryungensis</name>
    <dbReference type="NCBI Taxonomy" id="768480"/>
    <lineage>
        <taxon>Bacteria</taxon>
        <taxon>Pseudomonadati</taxon>
        <taxon>Bacteroidota</taxon>
        <taxon>Sphingobacteriia</taxon>
        <taxon>Sphingobacteriales</taxon>
        <taxon>Sphingobacteriaceae</taxon>
        <taxon>Mucilaginibacter</taxon>
    </lineage>
</organism>
<comment type="caution">
    <text evidence="11">The sequence shown here is derived from an EMBL/GenBank/DDBJ whole genome shotgun (WGS) entry which is preliminary data.</text>
</comment>
<evidence type="ECO:0000256" key="7">
    <source>
        <dbReference type="ARBA" id="ARBA00022833"/>
    </source>
</evidence>
<dbReference type="PANTHER" id="PTHR30559">
    <property type="entry name" value="FRUCTOSE-BISPHOSPHATE ALDOLASE CLASS 2"/>
    <property type="match status" value="1"/>
</dbReference>
<proteinExistence type="inferred from homology"/>
<name>A0ABR9XKJ5_9SPHI</name>
<dbReference type="InterPro" id="IPR006411">
    <property type="entry name" value="Fruct_bisP_bact"/>
</dbReference>
<comment type="cofactor">
    <cofactor evidence="2">
        <name>Zn(2+)</name>
        <dbReference type="ChEBI" id="CHEBI:29105"/>
    </cofactor>
</comment>
<comment type="catalytic activity">
    <reaction evidence="1">
        <text>beta-D-fructose 1,6-bisphosphate = D-glyceraldehyde 3-phosphate + dihydroxyacetone phosphate</text>
        <dbReference type="Rhea" id="RHEA:14729"/>
        <dbReference type="ChEBI" id="CHEBI:32966"/>
        <dbReference type="ChEBI" id="CHEBI:57642"/>
        <dbReference type="ChEBI" id="CHEBI:59776"/>
        <dbReference type="EC" id="4.1.2.13"/>
    </reaction>
</comment>
<keyword evidence="7" id="KW-0862">Zinc</keyword>
<dbReference type="SUPFAM" id="SSF51569">
    <property type="entry name" value="Aldolase"/>
    <property type="match status" value="1"/>
</dbReference>
<dbReference type="Proteomes" id="UP000632774">
    <property type="component" value="Unassembled WGS sequence"/>
</dbReference>
<reference evidence="11 12" key="1">
    <citation type="submission" date="2020-10" db="EMBL/GenBank/DDBJ databases">
        <title>Mucilaginibacter mali sp. nov., isolated from rhizosphere soil of apple orchard.</title>
        <authorList>
            <person name="Lee J.-S."/>
            <person name="Kim H.S."/>
            <person name="Kim J.-S."/>
        </authorList>
    </citation>
    <scope>NUCLEOTIDE SEQUENCE [LARGE SCALE GENOMIC DNA]</scope>
    <source>
        <strain evidence="11 12">KCTC 23157</strain>
    </source>
</reference>